<dbReference type="EMBL" id="CP001804">
    <property type="protein sequence ID" value="ACY16308.1"/>
    <property type="molecule type" value="Genomic_DNA"/>
</dbReference>
<reference evidence="2 3" key="1">
    <citation type="journal article" date="2010" name="Stand. Genomic Sci.">
        <title>Complete genome sequence of Haliangium ochraceum type strain (SMP-2).</title>
        <authorList>
            <consortium name="US DOE Joint Genome Institute (JGI-PGF)"/>
            <person name="Ivanova N."/>
            <person name="Daum C."/>
            <person name="Lang E."/>
            <person name="Abt B."/>
            <person name="Kopitz M."/>
            <person name="Saunders E."/>
            <person name="Lapidus A."/>
            <person name="Lucas S."/>
            <person name="Glavina Del Rio T."/>
            <person name="Nolan M."/>
            <person name="Tice H."/>
            <person name="Copeland A."/>
            <person name="Cheng J.F."/>
            <person name="Chen F."/>
            <person name="Bruce D."/>
            <person name="Goodwin L."/>
            <person name="Pitluck S."/>
            <person name="Mavromatis K."/>
            <person name="Pati A."/>
            <person name="Mikhailova N."/>
            <person name="Chen A."/>
            <person name="Palaniappan K."/>
            <person name="Land M."/>
            <person name="Hauser L."/>
            <person name="Chang Y.J."/>
            <person name="Jeffries C.D."/>
            <person name="Detter J.C."/>
            <person name="Brettin T."/>
            <person name="Rohde M."/>
            <person name="Goker M."/>
            <person name="Bristow J."/>
            <person name="Markowitz V."/>
            <person name="Eisen J.A."/>
            <person name="Hugenholtz P."/>
            <person name="Kyrpides N.C."/>
            <person name="Klenk H.P."/>
        </authorList>
    </citation>
    <scope>NUCLEOTIDE SEQUENCE [LARGE SCALE GENOMIC DNA]</scope>
    <source>
        <strain evidence="3">DSM 14365 / CIP 107738 / JCM 11303 / AJ 13395 / SMP-2</strain>
    </source>
</reference>
<evidence type="ECO:0000256" key="1">
    <source>
        <dbReference type="SAM" id="SignalP"/>
    </source>
</evidence>
<keyword evidence="3" id="KW-1185">Reference proteome</keyword>
<accession>D0LZ46</accession>
<dbReference type="HOGENOM" id="CLU_031957_0_0_7"/>
<dbReference type="SUPFAM" id="SSF51126">
    <property type="entry name" value="Pectin lyase-like"/>
    <property type="match status" value="1"/>
</dbReference>
<dbReference type="Proteomes" id="UP000001880">
    <property type="component" value="Chromosome"/>
</dbReference>
<name>D0LZ46_HALO1</name>
<feature type="chain" id="PRO_5003010630" description="Right handed beta helix domain-containing protein" evidence="1">
    <location>
        <begin position="21"/>
        <end position="493"/>
    </location>
</feature>
<gene>
    <name evidence="2" type="ordered locus">Hoch_3808</name>
</gene>
<dbReference type="AlphaFoldDB" id="D0LZ46"/>
<dbReference type="InterPro" id="IPR011050">
    <property type="entry name" value="Pectin_lyase_fold/virulence"/>
</dbReference>
<dbReference type="InterPro" id="IPR012334">
    <property type="entry name" value="Pectin_lyas_fold"/>
</dbReference>
<evidence type="ECO:0000313" key="3">
    <source>
        <dbReference type="Proteomes" id="UP000001880"/>
    </source>
</evidence>
<dbReference type="KEGG" id="hoh:Hoch_3808"/>
<keyword evidence="1" id="KW-0732">Signal</keyword>
<dbReference type="PROSITE" id="PS51257">
    <property type="entry name" value="PROKAR_LIPOPROTEIN"/>
    <property type="match status" value="1"/>
</dbReference>
<evidence type="ECO:0000313" key="2">
    <source>
        <dbReference type="EMBL" id="ACY16308.1"/>
    </source>
</evidence>
<dbReference type="STRING" id="502025.Hoch_3808"/>
<protein>
    <recommendedName>
        <fullName evidence="4">Right handed beta helix domain-containing protein</fullName>
    </recommendedName>
</protein>
<organism evidence="2 3">
    <name type="scientific">Haliangium ochraceum (strain DSM 14365 / JCM 11303 / SMP-2)</name>
    <dbReference type="NCBI Taxonomy" id="502025"/>
    <lineage>
        <taxon>Bacteria</taxon>
        <taxon>Pseudomonadati</taxon>
        <taxon>Myxococcota</taxon>
        <taxon>Polyangia</taxon>
        <taxon>Haliangiales</taxon>
        <taxon>Kofleriaceae</taxon>
        <taxon>Haliangium</taxon>
    </lineage>
</organism>
<feature type="signal peptide" evidence="1">
    <location>
        <begin position="1"/>
        <end position="20"/>
    </location>
</feature>
<dbReference type="OrthoDB" id="5490602at2"/>
<proteinExistence type="predicted"/>
<evidence type="ECO:0008006" key="4">
    <source>
        <dbReference type="Google" id="ProtNLM"/>
    </source>
</evidence>
<sequence length="493" mass="50432">MRPRLSPRSNPFVVFSLACAALLGSCAQIIGIEDLPAPPPAADAGPCSGPDCPAACETSATCPVEAPLCDSAESVCKPCGELTEADAACAARDVALPYCTADGTCAACAENAHCTDASAPVCNAAALTCVGCQEHADCAAFAGVCDRDSGACFADSAILYVKQDVAESGATCSQSEPCQTIAEALALLKANNESKKVITFLDEAETTYRERIAPTQPPSGELLTFSIVGNQTRIQTPSGAQGNLVELGQRTHANLEKLVIEASDENGVHCIGANNSSVSIREAQVQDHAGVGVNVLGCDLRLLRSSITANESGGIKVTSSGFHIANNFIYRNGDSATSAVGGAVIDNNASRPQQVFAFNTVLGNSLSAAGVPVGVQCEVVGTAAMVNNIVDKGVFSSPAIGGNCVWSSSAIHKMDMDSVPEAIAPRSTNIDSNCGIVIDGSSLPRLSASSECRGLATANPEISIDYDGELRDPDAPDIGADEIVESVFGGTTP</sequence>
<dbReference type="Gene3D" id="2.160.20.10">
    <property type="entry name" value="Single-stranded right-handed beta-helix, Pectin lyase-like"/>
    <property type="match status" value="1"/>
</dbReference>